<comment type="similarity">
    <text evidence="1">Belongs to the protein kinase superfamily. CAMK Ser/Thr protein kinase family. CHEK2 subfamily.</text>
</comment>
<dbReference type="PROSITE" id="PS00108">
    <property type="entry name" value="PROTEIN_KINASE_ST"/>
    <property type="match status" value="1"/>
</dbReference>
<dbReference type="SMART" id="SM00240">
    <property type="entry name" value="FHA"/>
    <property type="match status" value="1"/>
</dbReference>
<dbReference type="FunFam" id="1.10.510.10:FF:000571">
    <property type="entry name" value="Maternal embryonic leucine zipper kinase"/>
    <property type="match status" value="1"/>
</dbReference>
<accession>A0A8H7R6V5</accession>
<dbReference type="InterPro" id="IPR008984">
    <property type="entry name" value="SMAD_FHA_dom_sf"/>
</dbReference>
<dbReference type="Proteomes" id="UP000650833">
    <property type="component" value="Unassembled WGS sequence"/>
</dbReference>
<feature type="region of interest" description="Disordered" evidence="5">
    <location>
        <begin position="1"/>
        <end position="104"/>
    </location>
</feature>
<dbReference type="SUPFAM" id="SSF56112">
    <property type="entry name" value="Protein kinase-like (PK-like)"/>
    <property type="match status" value="1"/>
</dbReference>
<dbReference type="CDD" id="cd05117">
    <property type="entry name" value="STKc_CAMK"/>
    <property type="match status" value="1"/>
</dbReference>
<evidence type="ECO:0000313" key="9">
    <source>
        <dbReference type="Proteomes" id="UP000650833"/>
    </source>
</evidence>
<keyword evidence="3 4" id="KW-0067">ATP-binding</keyword>
<dbReference type="GO" id="GO:0004672">
    <property type="term" value="F:protein kinase activity"/>
    <property type="evidence" value="ECO:0007669"/>
    <property type="project" value="InterPro"/>
</dbReference>
<sequence length="571" mass="64770">MTTPDLPEQLNISRSSTTDDAAAADPSPNGTTFYSLDEQDTGQKRQERSDEVQGPTIAIKQQKTFHEDDKTLPTTPTTPAPASTTTTATATATATTTTSNSSNSDFTVVEQTPFQLEAPDWSINNKAWAFLQSQNPKYPNKYLVKKESNGQERAGYLLGRRPDSDIRFVQNEISKRHCLIYMETGSNGKAKGIRIFLEDYSFNGTWVNGNLVGVKNRVMLRNHDEIQLFKRTSYPENDLRQKFYRVLFPPVFEANTCDHEYNMTTVLGRGNFANVFFATNRSNGNTAAIKVLSKSRFAQKPKMIQAIIQEVSIMMSLKRHPLVVNIDRVFNEQHNIYLVLEFVPGGELFEYVASNKRIEENKTRFIFWQLFTGIKYLHDNNIAHRDLKPENILLADKETLHVKITDFGLAKTEQRDQSFGSQCGTPNYVAPEILNSSNSRSYDKQCDLWSLGVMLYICLCGFPPFSEENAPPSMKAQIKMGKYSFPSPYWDHVSASAKDLIRELLTVDPAKRATVDEALKHDWMAMNLSDLDLRKSRLGQEVLTTIREAEQHVDLTPTQEPMSQSQSLEFF</sequence>
<dbReference type="InterPro" id="IPR008271">
    <property type="entry name" value="Ser/Thr_kinase_AS"/>
</dbReference>
<dbReference type="GO" id="GO:0005524">
    <property type="term" value="F:ATP binding"/>
    <property type="evidence" value="ECO:0007669"/>
    <property type="project" value="UniProtKB-UniRule"/>
</dbReference>
<evidence type="ECO:0000259" key="7">
    <source>
        <dbReference type="PROSITE" id="PS50011"/>
    </source>
</evidence>
<feature type="domain" description="Protein kinase" evidence="7">
    <location>
        <begin position="261"/>
        <end position="524"/>
    </location>
</feature>
<dbReference type="FunFam" id="3.30.200.20:FF:000042">
    <property type="entry name" value="Aurora kinase A"/>
    <property type="match status" value="1"/>
</dbReference>
<evidence type="ECO:0000256" key="5">
    <source>
        <dbReference type="SAM" id="MobiDB-lite"/>
    </source>
</evidence>
<evidence type="ECO:0000256" key="3">
    <source>
        <dbReference type="ARBA" id="ARBA00022840"/>
    </source>
</evidence>
<reference evidence="8" key="1">
    <citation type="submission" date="2020-12" db="EMBL/GenBank/DDBJ databases">
        <title>Metabolic potential, ecology and presence of endohyphal bacteria is reflected in genomic diversity of Mucoromycotina.</title>
        <authorList>
            <person name="Muszewska A."/>
            <person name="Okrasinska A."/>
            <person name="Steczkiewicz K."/>
            <person name="Drgas O."/>
            <person name="Orlowska M."/>
            <person name="Perlinska-Lenart U."/>
            <person name="Aleksandrzak-Piekarczyk T."/>
            <person name="Szatraj K."/>
            <person name="Zielenkiewicz U."/>
            <person name="Pilsyk S."/>
            <person name="Malc E."/>
            <person name="Mieczkowski P."/>
            <person name="Kruszewska J.S."/>
            <person name="Biernat P."/>
            <person name="Pawlowska J."/>
        </authorList>
    </citation>
    <scope>NUCLEOTIDE SEQUENCE</scope>
    <source>
        <strain evidence="8">CBS 226.32</strain>
    </source>
</reference>
<evidence type="ECO:0000256" key="1">
    <source>
        <dbReference type="ARBA" id="ARBA00005575"/>
    </source>
</evidence>
<dbReference type="InterPro" id="IPR000253">
    <property type="entry name" value="FHA_dom"/>
</dbReference>
<dbReference type="InterPro" id="IPR000719">
    <property type="entry name" value="Prot_kinase_dom"/>
</dbReference>
<feature type="compositionally biased region" description="Low complexity" evidence="5">
    <location>
        <begin position="15"/>
        <end position="28"/>
    </location>
</feature>
<dbReference type="PANTHER" id="PTHR24347">
    <property type="entry name" value="SERINE/THREONINE-PROTEIN KINASE"/>
    <property type="match status" value="1"/>
</dbReference>
<protein>
    <submittedName>
        <fullName evidence="8">Uncharacterized protein</fullName>
    </submittedName>
</protein>
<feature type="binding site" evidence="4">
    <location>
        <position position="290"/>
    </location>
    <ligand>
        <name>ATP</name>
        <dbReference type="ChEBI" id="CHEBI:30616"/>
    </ligand>
</feature>
<dbReference type="AlphaFoldDB" id="A0A8H7R6V5"/>
<dbReference type="SUPFAM" id="SSF49879">
    <property type="entry name" value="SMAD/FHA domain"/>
    <property type="match status" value="1"/>
</dbReference>
<proteinExistence type="inferred from homology"/>
<evidence type="ECO:0000313" key="8">
    <source>
        <dbReference type="EMBL" id="KAG2205489.1"/>
    </source>
</evidence>
<dbReference type="EMBL" id="JAEPRC010000172">
    <property type="protein sequence ID" value="KAG2205489.1"/>
    <property type="molecule type" value="Genomic_DNA"/>
</dbReference>
<evidence type="ECO:0000259" key="6">
    <source>
        <dbReference type="PROSITE" id="PS50006"/>
    </source>
</evidence>
<feature type="compositionally biased region" description="Low complexity" evidence="5">
    <location>
        <begin position="73"/>
        <end position="99"/>
    </location>
</feature>
<dbReference type="PROSITE" id="PS00107">
    <property type="entry name" value="PROTEIN_KINASE_ATP"/>
    <property type="match status" value="1"/>
</dbReference>
<evidence type="ECO:0000256" key="2">
    <source>
        <dbReference type="ARBA" id="ARBA00022741"/>
    </source>
</evidence>
<comment type="caution">
    <text evidence="8">The sequence shown here is derived from an EMBL/GenBank/DDBJ whole genome shotgun (WGS) entry which is preliminary data.</text>
</comment>
<evidence type="ECO:0000256" key="4">
    <source>
        <dbReference type="PROSITE-ProRule" id="PRU10141"/>
    </source>
</evidence>
<dbReference type="Gene3D" id="2.60.200.20">
    <property type="match status" value="1"/>
</dbReference>
<name>A0A8H7R6V5_9FUNG</name>
<dbReference type="PROSITE" id="PS50006">
    <property type="entry name" value="FHA_DOMAIN"/>
    <property type="match status" value="1"/>
</dbReference>
<dbReference type="Pfam" id="PF00069">
    <property type="entry name" value="Pkinase"/>
    <property type="match status" value="1"/>
</dbReference>
<feature type="domain" description="FHA" evidence="6">
    <location>
        <begin position="156"/>
        <end position="212"/>
    </location>
</feature>
<gene>
    <name evidence="8" type="ORF">INT46_007481</name>
</gene>
<organism evidence="8 9">
    <name type="scientific">Mucor plumbeus</name>
    <dbReference type="NCBI Taxonomy" id="97098"/>
    <lineage>
        <taxon>Eukaryota</taxon>
        <taxon>Fungi</taxon>
        <taxon>Fungi incertae sedis</taxon>
        <taxon>Mucoromycota</taxon>
        <taxon>Mucoromycotina</taxon>
        <taxon>Mucoromycetes</taxon>
        <taxon>Mucorales</taxon>
        <taxon>Mucorineae</taxon>
        <taxon>Mucoraceae</taxon>
        <taxon>Mucor</taxon>
    </lineage>
</organism>
<dbReference type="OrthoDB" id="407410at2759"/>
<dbReference type="InterPro" id="IPR011009">
    <property type="entry name" value="Kinase-like_dom_sf"/>
</dbReference>
<dbReference type="SMART" id="SM00220">
    <property type="entry name" value="S_TKc"/>
    <property type="match status" value="1"/>
</dbReference>
<feature type="compositionally biased region" description="Basic and acidic residues" evidence="5">
    <location>
        <begin position="41"/>
        <end position="51"/>
    </location>
</feature>
<keyword evidence="2 4" id="KW-0547">Nucleotide-binding</keyword>
<dbReference type="Pfam" id="PF00498">
    <property type="entry name" value="FHA"/>
    <property type="match status" value="1"/>
</dbReference>
<dbReference type="PROSITE" id="PS50011">
    <property type="entry name" value="PROTEIN_KINASE_DOM"/>
    <property type="match status" value="1"/>
</dbReference>
<dbReference type="Gene3D" id="1.10.510.10">
    <property type="entry name" value="Transferase(Phosphotransferase) domain 1"/>
    <property type="match status" value="1"/>
</dbReference>
<dbReference type="InterPro" id="IPR017441">
    <property type="entry name" value="Protein_kinase_ATP_BS"/>
</dbReference>
<keyword evidence="9" id="KW-1185">Reference proteome</keyword>